<dbReference type="AlphaFoldDB" id="A0A916W4Z5"/>
<name>A0A916W4Z5_9HYPH</name>
<evidence type="ECO:0000259" key="4">
    <source>
        <dbReference type="Pfam" id="PF08450"/>
    </source>
</evidence>
<dbReference type="GO" id="GO:0005509">
    <property type="term" value="F:calcium ion binding"/>
    <property type="evidence" value="ECO:0007669"/>
    <property type="project" value="TreeGrafter"/>
</dbReference>
<evidence type="ECO:0000256" key="1">
    <source>
        <dbReference type="ARBA" id="ARBA00008853"/>
    </source>
</evidence>
<proteinExistence type="inferred from homology"/>
<feature type="domain" description="SMP-30/Gluconolactonase/LRE-like region" evidence="4">
    <location>
        <begin position="17"/>
        <end position="258"/>
    </location>
</feature>
<dbReference type="PANTHER" id="PTHR10907">
    <property type="entry name" value="REGUCALCIN"/>
    <property type="match status" value="1"/>
</dbReference>
<evidence type="ECO:0000313" key="6">
    <source>
        <dbReference type="Proteomes" id="UP000636264"/>
    </source>
</evidence>
<dbReference type="GO" id="GO:0019853">
    <property type="term" value="P:L-ascorbic acid biosynthetic process"/>
    <property type="evidence" value="ECO:0007669"/>
    <property type="project" value="TreeGrafter"/>
</dbReference>
<keyword evidence="3" id="KW-0479">Metal-binding</keyword>
<keyword evidence="3" id="KW-0862">Zinc</keyword>
<dbReference type="SUPFAM" id="SSF63829">
    <property type="entry name" value="Calcium-dependent phosphotriesterase"/>
    <property type="match status" value="1"/>
</dbReference>
<dbReference type="PRINTS" id="PR01790">
    <property type="entry name" value="SMP30FAMILY"/>
</dbReference>
<accession>A0A916W4Z5</accession>
<feature type="active site" description="Proton donor/acceptor" evidence="2">
    <location>
        <position position="200"/>
    </location>
</feature>
<feature type="binding site" evidence="3">
    <location>
        <position position="19"/>
    </location>
    <ligand>
        <name>a divalent metal cation</name>
        <dbReference type="ChEBI" id="CHEBI:60240"/>
    </ligand>
</feature>
<dbReference type="Gene3D" id="2.120.10.30">
    <property type="entry name" value="TolB, C-terminal domain"/>
    <property type="match status" value="1"/>
</dbReference>
<comment type="similarity">
    <text evidence="1">Belongs to the SMP-30/CGR1 family.</text>
</comment>
<organism evidence="5 6">
    <name type="scientific">Nitratireductor aestuarii</name>
    <dbReference type="NCBI Taxonomy" id="1735103"/>
    <lineage>
        <taxon>Bacteria</taxon>
        <taxon>Pseudomonadati</taxon>
        <taxon>Pseudomonadota</taxon>
        <taxon>Alphaproteobacteria</taxon>
        <taxon>Hyphomicrobiales</taxon>
        <taxon>Phyllobacteriaceae</taxon>
        <taxon>Nitratireductor</taxon>
    </lineage>
</organism>
<dbReference type="Pfam" id="PF08450">
    <property type="entry name" value="SGL"/>
    <property type="match status" value="1"/>
</dbReference>
<feature type="binding site" evidence="3">
    <location>
        <position position="200"/>
    </location>
    <ligand>
        <name>a divalent metal cation</name>
        <dbReference type="ChEBI" id="CHEBI:60240"/>
    </ligand>
</feature>
<comment type="caution">
    <text evidence="5">The sequence shown here is derived from an EMBL/GenBank/DDBJ whole genome shotgun (WGS) entry which is preliminary data.</text>
</comment>
<feature type="binding site" evidence="3">
    <location>
        <position position="102"/>
    </location>
    <ligand>
        <name>substrate</name>
    </ligand>
</feature>
<dbReference type="EMBL" id="BMIF01000005">
    <property type="protein sequence ID" value="GGA66523.1"/>
    <property type="molecule type" value="Genomic_DNA"/>
</dbReference>
<dbReference type="RefSeq" id="WP_188720963.1">
    <property type="nucleotide sequence ID" value="NZ_BMIF01000005.1"/>
</dbReference>
<dbReference type="InterPro" id="IPR005511">
    <property type="entry name" value="SMP-30"/>
</dbReference>
<feature type="binding site" evidence="3">
    <location>
        <position position="104"/>
    </location>
    <ligand>
        <name>substrate</name>
    </ligand>
</feature>
<reference evidence="5" key="1">
    <citation type="journal article" date="2014" name="Int. J. Syst. Evol. Microbiol.">
        <title>Complete genome sequence of Corynebacterium casei LMG S-19264T (=DSM 44701T), isolated from a smear-ripened cheese.</title>
        <authorList>
            <consortium name="US DOE Joint Genome Institute (JGI-PGF)"/>
            <person name="Walter F."/>
            <person name="Albersmeier A."/>
            <person name="Kalinowski J."/>
            <person name="Ruckert C."/>
        </authorList>
    </citation>
    <scope>NUCLEOTIDE SEQUENCE</scope>
    <source>
        <strain evidence="5">CGMCC 1.15320</strain>
    </source>
</reference>
<comment type="cofactor">
    <cofactor evidence="3">
        <name>Zn(2+)</name>
        <dbReference type="ChEBI" id="CHEBI:29105"/>
    </cofactor>
    <text evidence="3">Binds 1 divalent metal cation per subunit.</text>
</comment>
<reference evidence="5" key="2">
    <citation type="submission" date="2020-09" db="EMBL/GenBank/DDBJ databases">
        <authorList>
            <person name="Sun Q."/>
            <person name="Zhou Y."/>
        </authorList>
    </citation>
    <scope>NUCLEOTIDE SEQUENCE</scope>
    <source>
        <strain evidence="5">CGMCC 1.15320</strain>
    </source>
</reference>
<dbReference type="PANTHER" id="PTHR10907:SF47">
    <property type="entry name" value="REGUCALCIN"/>
    <property type="match status" value="1"/>
</dbReference>
<keyword evidence="6" id="KW-1185">Reference proteome</keyword>
<evidence type="ECO:0000256" key="3">
    <source>
        <dbReference type="PIRSR" id="PIRSR605511-2"/>
    </source>
</evidence>
<dbReference type="InterPro" id="IPR013658">
    <property type="entry name" value="SGL"/>
</dbReference>
<dbReference type="GO" id="GO:0004341">
    <property type="term" value="F:gluconolactonase activity"/>
    <property type="evidence" value="ECO:0007669"/>
    <property type="project" value="TreeGrafter"/>
</dbReference>
<gene>
    <name evidence="5" type="ORF">GCM10011385_20540</name>
</gene>
<evidence type="ECO:0000256" key="2">
    <source>
        <dbReference type="PIRSR" id="PIRSR605511-1"/>
    </source>
</evidence>
<dbReference type="Proteomes" id="UP000636264">
    <property type="component" value="Unassembled WGS sequence"/>
</dbReference>
<feature type="binding site" evidence="3">
    <location>
        <position position="150"/>
    </location>
    <ligand>
        <name>a divalent metal cation</name>
        <dbReference type="ChEBI" id="CHEBI:60240"/>
    </ligand>
</feature>
<protein>
    <submittedName>
        <fullName evidence="5">Gluconolactonase</fullName>
    </submittedName>
</protein>
<evidence type="ECO:0000313" key="5">
    <source>
        <dbReference type="EMBL" id="GGA66523.1"/>
    </source>
</evidence>
<dbReference type="InterPro" id="IPR011042">
    <property type="entry name" value="6-blade_b-propeller_TolB-like"/>
</dbReference>
<sequence length="294" mass="32359">MQPENFTCEPLGPKCAVGEGPVWDVQSQRLAWVDCDQRKLFLHTPRTGEVRELLLPGQPGSYAFIRDNQLLVAYRTELCLVDLETGEQTSVDVKGIDFSSARFNDGACDRAGRFWVGTMHKALREPVGGLYRVDPDLSVHSMADGYVVANGLAFSPDNRIMYHTDSRPALIYAYDYDLERGEISNRRVFADYAGRRERPDGCTVDAEGNVWAAMLGGSRIAVIDPQGKEIRSISLPVSRPSSLCFGGAELDTLYVTSMPFGLSEEELQAQPLAGVTLALPGAGRGLPEPRFRRA</sequence>